<keyword evidence="2" id="KW-1185">Reference proteome</keyword>
<evidence type="ECO:0000313" key="1">
    <source>
        <dbReference type="EMBL" id="TPX43002.1"/>
    </source>
</evidence>
<proteinExistence type="predicted"/>
<dbReference type="Proteomes" id="UP000317494">
    <property type="component" value="Unassembled WGS sequence"/>
</dbReference>
<comment type="caution">
    <text evidence="1">The sequence shown here is derived from an EMBL/GenBank/DDBJ whole genome shotgun (WGS) entry which is preliminary data.</text>
</comment>
<dbReference type="EMBL" id="QEAN01000213">
    <property type="protein sequence ID" value="TPX43002.1"/>
    <property type="molecule type" value="Genomic_DNA"/>
</dbReference>
<protein>
    <submittedName>
        <fullName evidence="1">Uncharacterized protein</fullName>
    </submittedName>
</protein>
<name>A0A507CUX6_9FUNG</name>
<organism evidence="1 2">
    <name type="scientific">Synchytrium endobioticum</name>
    <dbReference type="NCBI Taxonomy" id="286115"/>
    <lineage>
        <taxon>Eukaryota</taxon>
        <taxon>Fungi</taxon>
        <taxon>Fungi incertae sedis</taxon>
        <taxon>Chytridiomycota</taxon>
        <taxon>Chytridiomycota incertae sedis</taxon>
        <taxon>Chytridiomycetes</taxon>
        <taxon>Synchytriales</taxon>
        <taxon>Synchytriaceae</taxon>
        <taxon>Synchytrium</taxon>
    </lineage>
</organism>
<gene>
    <name evidence="1" type="ORF">SeMB42_g04899</name>
</gene>
<reference evidence="1 2" key="1">
    <citation type="journal article" date="2019" name="Sci. Rep.">
        <title>Comparative genomics of chytrid fungi reveal insights into the obligate biotrophic and pathogenic lifestyle of Synchytrium endobioticum.</title>
        <authorList>
            <person name="van de Vossenberg B.T.L.H."/>
            <person name="Warris S."/>
            <person name="Nguyen H.D.T."/>
            <person name="van Gent-Pelzer M.P.E."/>
            <person name="Joly D.L."/>
            <person name="van de Geest H.C."/>
            <person name="Bonants P.J.M."/>
            <person name="Smith D.S."/>
            <person name="Levesque C.A."/>
            <person name="van der Lee T.A.J."/>
        </authorList>
    </citation>
    <scope>NUCLEOTIDE SEQUENCE [LARGE SCALE GENOMIC DNA]</scope>
    <source>
        <strain evidence="1 2">MB42</strain>
    </source>
</reference>
<accession>A0A507CUX6</accession>
<dbReference type="AlphaFoldDB" id="A0A507CUX6"/>
<evidence type="ECO:0000313" key="2">
    <source>
        <dbReference type="Proteomes" id="UP000317494"/>
    </source>
</evidence>
<sequence length="109" mass="12478">MIIFLLAQKYKLVDRGNWVDLHDNPNVVFRCGIWQLLLVCDYSQGQDGCSLQHLFSSRQHSINIKRWESINQSMTAAPLANERQQISIVGIIRCRNSAGFDEFVVVTVL</sequence>
<dbReference type="VEuPathDB" id="FungiDB:SeMB42_g04899"/>